<organism evidence="1 2">
    <name type="scientific">Aquisalinus flavus</name>
    <dbReference type="NCBI Taxonomy" id="1526572"/>
    <lineage>
        <taxon>Bacteria</taxon>
        <taxon>Pseudomonadati</taxon>
        <taxon>Pseudomonadota</taxon>
        <taxon>Alphaproteobacteria</taxon>
        <taxon>Parvularculales</taxon>
        <taxon>Parvularculaceae</taxon>
        <taxon>Aquisalinus</taxon>
    </lineage>
</organism>
<dbReference type="EMBL" id="BMGH01000001">
    <property type="protein sequence ID" value="GGD15086.1"/>
    <property type="molecule type" value="Genomic_DNA"/>
</dbReference>
<gene>
    <name evidence="1" type="ORF">GCM10011342_24850</name>
</gene>
<reference evidence="1" key="1">
    <citation type="journal article" date="2014" name="Int. J. Syst. Evol. Microbiol.">
        <title>Complete genome sequence of Corynebacterium casei LMG S-19264T (=DSM 44701T), isolated from a smear-ripened cheese.</title>
        <authorList>
            <consortium name="US DOE Joint Genome Institute (JGI-PGF)"/>
            <person name="Walter F."/>
            <person name="Albersmeier A."/>
            <person name="Kalinowski J."/>
            <person name="Ruckert C."/>
        </authorList>
    </citation>
    <scope>NUCLEOTIDE SEQUENCE</scope>
    <source>
        <strain evidence="1">CGMCC 1.12921</strain>
    </source>
</reference>
<comment type="caution">
    <text evidence="1">The sequence shown here is derived from an EMBL/GenBank/DDBJ whole genome shotgun (WGS) entry which is preliminary data.</text>
</comment>
<protein>
    <submittedName>
        <fullName evidence="1">Uncharacterized protein</fullName>
    </submittedName>
</protein>
<evidence type="ECO:0000313" key="2">
    <source>
        <dbReference type="Proteomes" id="UP000613582"/>
    </source>
</evidence>
<sequence length="87" mass="10020">MLGNDWLVSYEAERSFGFRLRGKNRNDYSVIGTLIDDDVSFYDSNAIPIVFQNVDDIDDVDEALEDHIGLYEEDEDDTFDSAIDEFL</sequence>
<accession>A0A8J2V683</accession>
<name>A0A8J2V683_9PROT</name>
<keyword evidence="2" id="KW-1185">Reference proteome</keyword>
<dbReference type="Proteomes" id="UP000613582">
    <property type="component" value="Unassembled WGS sequence"/>
</dbReference>
<dbReference type="AlphaFoldDB" id="A0A8J2V683"/>
<evidence type="ECO:0000313" key="1">
    <source>
        <dbReference type="EMBL" id="GGD15086.1"/>
    </source>
</evidence>
<reference evidence="1" key="2">
    <citation type="submission" date="2020-09" db="EMBL/GenBank/DDBJ databases">
        <authorList>
            <person name="Sun Q."/>
            <person name="Zhou Y."/>
        </authorList>
    </citation>
    <scope>NUCLEOTIDE SEQUENCE</scope>
    <source>
        <strain evidence="1">CGMCC 1.12921</strain>
    </source>
</reference>
<proteinExistence type="predicted"/>